<dbReference type="SUPFAM" id="SSF141868">
    <property type="entry name" value="EAL domain-like"/>
    <property type="match status" value="1"/>
</dbReference>
<keyword evidence="7" id="KW-1185">Reference proteome</keyword>
<dbReference type="Proteomes" id="UP001055303">
    <property type="component" value="Unassembled WGS sequence"/>
</dbReference>
<dbReference type="InterPro" id="IPR000160">
    <property type="entry name" value="GGDEF_dom"/>
</dbReference>
<protein>
    <submittedName>
        <fullName evidence="4 5">Signaling protein</fullName>
    </submittedName>
</protein>
<gene>
    <name evidence="4" type="ORF">IFDJLNFL_1955</name>
    <name evidence="5" type="ORF">MTDSW087_00593</name>
</gene>
<dbReference type="EMBL" id="BPQI01000048">
    <property type="protein sequence ID" value="GJD56063.1"/>
    <property type="molecule type" value="Genomic_DNA"/>
</dbReference>
<dbReference type="PROSITE" id="PS50883">
    <property type="entry name" value="EAL"/>
    <property type="match status" value="1"/>
</dbReference>
<name>A0A564FU15_9HYPH</name>
<evidence type="ECO:0000313" key="7">
    <source>
        <dbReference type="Proteomes" id="UP001055303"/>
    </source>
</evidence>
<evidence type="ECO:0000313" key="4">
    <source>
        <dbReference type="EMBL" id="GJD56063.1"/>
    </source>
</evidence>
<dbReference type="Proteomes" id="UP000401717">
    <property type="component" value="Unassembled WGS sequence"/>
</dbReference>
<dbReference type="OrthoDB" id="9814202at2"/>
<organism evidence="5 6">
    <name type="scientific">Methylobacterium dankookense</name>
    <dbReference type="NCBI Taxonomy" id="560405"/>
    <lineage>
        <taxon>Bacteria</taxon>
        <taxon>Pseudomonadati</taxon>
        <taxon>Pseudomonadota</taxon>
        <taxon>Alphaproteobacteria</taxon>
        <taxon>Hyphomicrobiales</taxon>
        <taxon>Methylobacteriaceae</taxon>
        <taxon>Methylobacterium</taxon>
    </lineage>
</organism>
<dbReference type="PROSITE" id="PS50887">
    <property type="entry name" value="GGDEF"/>
    <property type="match status" value="1"/>
</dbReference>
<dbReference type="CDD" id="cd01949">
    <property type="entry name" value="GGDEF"/>
    <property type="match status" value="1"/>
</dbReference>
<dbReference type="PANTHER" id="PTHR44757:SF10">
    <property type="entry name" value="MEMBRANE PROTEIN"/>
    <property type="match status" value="1"/>
</dbReference>
<evidence type="ECO:0000256" key="1">
    <source>
        <dbReference type="SAM" id="Phobius"/>
    </source>
</evidence>
<dbReference type="SMART" id="SM00052">
    <property type="entry name" value="EAL"/>
    <property type="match status" value="1"/>
</dbReference>
<dbReference type="NCBIfam" id="TIGR00254">
    <property type="entry name" value="GGDEF"/>
    <property type="match status" value="1"/>
</dbReference>
<dbReference type="InterPro" id="IPR001633">
    <property type="entry name" value="EAL_dom"/>
</dbReference>
<dbReference type="CDD" id="cd01948">
    <property type="entry name" value="EAL"/>
    <property type="match status" value="1"/>
</dbReference>
<feature type="domain" description="EAL" evidence="2">
    <location>
        <begin position="261"/>
        <end position="511"/>
    </location>
</feature>
<evidence type="ECO:0000259" key="2">
    <source>
        <dbReference type="PROSITE" id="PS50883"/>
    </source>
</evidence>
<evidence type="ECO:0000313" key="5">
    <source>
        <dbReference type="EMBL" id="VUF10921.1"/>
    </source>
</evidence>
<feature type="domain" description="GGDEF" evidence="3">
    <location>
        <begin position="119"/>
        <end position="252"/>
    </location>
</feature>
<dbReference type="AlphaFoldDB" id="A0A564FU15"/>
<dbReference type="SUPFAM" id="SSF55073">
    <property type="entry name" value="Nucleotide cyclase"/>
    <property type="match status" value="1"/>
</dbReference>
<evidence type="ECO:0000259" key="3">
    <source>
        <dbReference type="PROSITE" id="PS50887"/>
    </source>
</evidence>
<dbReference type="PANTHER" id="PTHR44757">
    <property type="entry name" value="DIGUANYLATE CYCLASE DGCP"/>
    <property type="match status" value="1"/>
</dbReference>
<keyword evidence="1" id="KW-0812">Transmembrane</keyword>
<proteinExistence type="predicted"/>
<dbReference type="Gene3D" id="3.20.20.450">
    <property type="entry name" value="EAL domain"/>
    <property type="match status" value="1"/>
</dbReference>
<dbReference type="EMBL" id="CABFVH010000002">
    <property type="protein sequence ID" value="VUF10921.1"/>
    <property type="molecule type" value="Genomic_DNA"/>
</dbReference>
<dbReference type="InterPro" id="IPR035919">
    <property type="entry name" value="EAL_sf"/>
</dbReference>
<keyword evidence="1" id="KW-0472">Membrane</keyword>
<dbReference type="InterPro" id="IPR029787">
    <property type="entry name" value="Nucleotide_cyclase"/>
</dbReference>
<dbReference type="InterPro" id="IPR052155">
    <property type="entry name" value="Biofilm_reg_signaling"/>
</dbReference>
<dbReference type="Gene3D" id="3.30.70.270">
    <property type="match status" value="1"/>
</dbReference>
<dbReference type="SMART" id="SM00267">
    <property type="entry name" value="GGDEF"/>
    <property type="match status" value="1"/>
</dbReference>
<reference evidence="5 6" key="1">
    <citation type="submission" date="2019-06" db="EMBL/GenBank/DDBJ databases">
        <authorList>
            <person name="Rodrigo-Torres L."/>
            <person name="Arahal R. D."/>
            <person name="Lucena T."/>
        </authorList>
    </citation>
    <scope>NUCLEOTIDE SEQUENCE [LARGE SCALE GENOMIC DNA]</scope>
    <source>
        <strain evidence="5 6">SW08-7</strain>
    </source>
</reference>
<dbReference type="Pfam" id="PF00563">
    <property type="entry name" value="EAL"/>
    <property type="match status" value="1"/>
</dbReference>
<dbReference type="InterPro" id="IPR043128">
    <property type="entry name" value="Rev_trsase/Diguanyl_cyclase"/>
</dbReference>
<feature type="transmembrane region" description="Helical" evidence="1">
    <location>
        <begin position="12"/>
        <end position="31"/>
    </location>
</feature>
<sequence>MAKRGSWGEGEFYEALCLLMTGACLWIIGAQFHVFEELNAFVTRYGLSDQFMLLALMGFAMFVASLRKSLLLRSALRERDAAARHAESIARHDVLTGLANRRLFLESVERRRAEAGQTPAHAVLLVDLDRFKPVNDIYGHAAGNAVLCAVAERLRGLTPSTGLAARLGGDEFSVLVPLEGGSEGLVRLAQSAIAAISAPVLWNGNELKVGATIGIALISAETVDADAVLHAADLAMYQGKKDGRGTYRVFKSAMDLELKARAQLEIELREAIQRGEIEPFYQPVVSLPEKTLIGVEVLARWRHPTRGLLAPAAFIGIAEETGMISDLSYRLLRQACLDAREWPGDLQIAINISPQQFQDRWLCERILGILTETGLSPRRLEVEITETALVQDLEAARTTLTSLQNLGVRIALDDFGTGYSSLYHLRELKFDKLKIDRSYVDTITMSEERAKLVDAIIKLSASLGLVTTAEGIETDASVDWLSGQGCDFGQGYLFGAPMPKEALTALLQAPSDHGMESVAPRKVA</sequence>
<evidence type="ECO:0000313" key="6">
    <source>
        <dbReference type="Proteomes" id="UP000401717"/>
    </source>
</evidence>
<feature type="transmembrane region" description="Helical" evidence="1">
    <location>
        <begin position="51"/>
        <end position="70"/>
    </location>
</feature>
<dbReference type="RefSeq" id="WP_144759983.1">
    <property type="nucleotide sequence ID" value="NZ_BPQI01000048.1"/>
</dbReference>
<keyword evidence="1" id="KW-1133">Transmembrane helix</keyword>
<reference evidence="4" key="3">
    <citation type="submission" date="2021-08" db="EMBL/GenBank/DDBJ databases">
        <authorList>
            <person name="Tani A."/>
            <person name="Ola A."/>
            <person name="Ogura Y."/>
            <person name="Katsura K."/>
            <person name="Hayashi T."/>
        </authorList>
    </citation>
    <scope>NUCLEOTIDE SEQUENCE</scope>
    <source>
        <strain evidence="4">DSM 22415</strain>
    </source>
</reference>
<reference evidence="4" key="2">
    <citation type="journal article" date="2021" name="Front. Microbiol.">
        <title>Comprehensive Comparative Genomics and Phenotyping of Methylobacterium Species.</title>
        <authorList>
            <person name="Alessa O."/>
            <person name="Ogura Y."/>
            <person name="Fujitani Y."/>
            <person name="Takami H."/>
            <person name="Hayashi T."/>
            <person name="Sahin N."/>
            <person name="Tani A."/>
        </authorList>
    </citation>
    <scope>NUCLEOTIDE SEQUENCE</scope>
    <source>
        <strain evidence="4">DSM 22415</strain>
    </source>
</reference>
<dbReference type="Pfam" id="PF00990">
    <property type="entry name" value="GGDEF"/>
    <property type="match status" value="1"/>
</dbReference>
<accession>A0A564FU15</accession>